<dbReference type="AlphaFoldDB" id="A0A165A0N2"/>
<dbReference type="InterPro" id="IPR018820">
    <property type="entry name" value="BRE4-related_DUF2421"/>
</dbReference>
<feature type="transmembrane region" description="Helical" evidence="6">
    <location>
        <begin position="229"/>
        <end position="252"/>
    </location>
</feature>
<reference evidence="9 10" key="1">
    <citation type="journal article" date="2016" name="Mol. Biol. Evol.">
        <title>Comparative Genomics of Early-Diverging Mushroom-Forming Fungi Provides Insights into the Origins of Lignocellulose Decay Capabilities.</title>
        <authorList>
            <person name="Nagy L.G."/>
            <person name="Riley R."/>
            <person name="Tritt A."/>
            <person name="Adam C."/>
            <person name="Daum C."/>
            <person name="Floudas D."/>
            <person name="Sun H."/>
            <person name="Yadav J.S."/>
            <person name="Pangilinan J."/>
            <person name="Larsson K.H."/>
            <person name="Matsuura K."/>
            <person name="Barry K."/>
            <person name="Labutti K."/>
            <person name="Kuo R."/>
            <person name="Ohm R.A."/>
            <person name="Bhattacharya S.S."/>
            <person name="Shirouzu T."/>
            <person name="Yoshinaga Y."/>
            <person name="Martin F.M."/>
            <person name="Grigoriev I.V."/>
            <person name="Hibbett D.S."/>
        </authorList>
    </citation>
    <scope>NUCLEOTIDE SEQUENCE [LARGE SCALE GENOMIC DNA]</scope>
    <source>
        <strain evidence="9 10">HHB9708</strain>
    </source>
</reference>
<feature type="transmembrane region" description="Helical" evidence="6">
    <location>
        <begin position="206"/>
        <end position="223"/>
    </location>
</feature>
<comment type="subcellular location">
    <subcellularLocation>
        <location evidence="1">Membrane</location>
        <topology evidence="1">Multi-pass membrane protein</topology>
    </subcellularLocation>
</comment>
<dbReference type="PANTHER" id="PTHR47804:SF1">
    <property type="entry name" value="DUF2421 DOMAIN-CONTAINING PROTEIN"/>
    <property type="match status" value="1"/>
</dbReference>
<dbReference type="Proteomes" id="UP000076722">
    <property type="component" value="Unassembled WGS sequence"/>
</dbReference>
<dbReference type="Pfam" id="PF10334">
    <property type="entry name" value="BRE4"/>
    <property type="match status" value="1"/>
</dbReference>
<keyword evidence="10" id="KW-1185">Reference proteome</keyword>
<feature type="transmembrane region" description="Helical" evidence="6">
    <location>
        <begin position="146"/>
        <end position="169"/>
    </location>
</feature>
<dbReference type="InterPro" id="IPR049453">
    <property type="entry name" value="Memb_transporter_dom"/>
</dbReference>
<dbReference type="Pfam" id="PF13515">
    <property type="entry name" value="FUSC_2"/>
    <property type="match status" value="1"/>
</dbReference>
<dbReference type="OrthoDB" id="68611at2759"/>
<dbReference type="InterPro" id="IPR023244">
    <property type="entry name" value="Brefeldin_A-sensitivity_4"/>
</dbReference>
<dbReference type="PANTHER" id="PTHR47804">
    <property type="entry name" value="60S RIBOSOMAL PROTEIN L19"/>
    <property type="match status" value="1"/>
</dbReference>
<feature type="region of interest" description="Disordered" evidence="5">
    <location>
        <begin position="538"/>
        <end position="565"/>
    </location>
</feature>
<evidence type="ECO:0000256" key="1">
    <source>
        <dbReference type="ARBA" id="ARBA00004141"/>
    </source>
</evidence>
<proteinExistence type="predicted"/>
<evidence type="ECO:0000256" key="2">
    <source>
        <dbReference type="ARBA" id="ARBA00022692"/>
    </source>
</evidence>
<keyword evidence="3 6" id="KW-1133">Transmembrane helix</keyword>
<evidence type="ECO:0000256" key="6">
    <source>
        <dbReference type="SAM" id="Phobius"/>
    </source>
</evidence>
<dbReference type="PRINTS" id="PR02047">
    <property type="entry name" value="BREFELDNASP4"/>
</dbReference>
<feature type="compositionally biased region" description="Basic and acidic residues" evidence="5">
    <location>
        <begin position="38"/>
        <end position="53"/>
    </location>
</feature>
<feature type="transmembrane region" description="Helical" evidence="6">
    <location>
        <begin position="756"/>
        <end position="774"/>
    </location>
</feature>
<protein>
    <submittedName>
        <fullName evidence="9">Uncharacterized protein</fullName>
    </submittedName>
</protein>
<feature type="transmembrane region" description="Helical" evidence="6">
    <location>
        <begin position="698"/>
        <end position="716"/>
    </location>
</feature>
<feature type="transmembrane region" description="Helical" evidence="6">
    <location>
        <begin position="649"/>
        <end position="670"/>
    </location>
</feature>
<evidence type="ECO:0000256" key="4">
    <source>
        <dbReference type="ARBA" id="ARBA00023136"/>
    </source>
</evidence>
<feature type="domain" description="Integral membrane bound transporter" evidence="8">
    <location>
        <begin position="647"/>
        <end position="769"/>
    </location>
</feature>
<accession>A0A165A0N2</accession>
<evidence type="ECO:0000313" key="9">
    <source>
        <dbReference type="EMBL" id="KZS98325.1"/>
    </source>
</evidence>
<dbReference type="STRING" id="1314777.A0A165A0N2"/>
<evidence type="ECO:0000256" key="3">
    <source>
        <dbReference type="ARBA" id="ARBA00022989"/>
    </source>
</evidence>
<keyword evidence="4 6" id="KW-0472">Membrane</keyword>
<sequence length="1029" mass="115289">MMSLDSPTPPKQRVSSSFPDHADLSPVPSFAEPLKLPTHHEHSDPSQRDLHESDDNDNDRTFFLASPKPPLPSPKWRLPPLYKKVLKCTLAYFIGSLFTFSPWLAELVSRITSSNGVPSPTGHLIATVAVYYNPAKTIGAMTEADAYCSLGVFYSAFISLASMSMYWFLEVRDGWQWLADLLVLVWIALGMSLIAWMKVWMSKPSFNTACSMMAIIIFIVVVKEGGLEMLLQVAFLVFLGAAISNIVCFTVWPESAASMLQDDIIRTLDSFSTLLSALTQSFLLDSAGLSGEKVQLAVEAHQKSFTSLKRDLSEAYSEWFWTEATRSTQAYDDAVDSLNRLAQHLGGLRSGVKLQSDIINSYRSQAQATERSTPSRDDGGADQFDAALAVFVDLVKQLDPTVQGLSTQFTRAFKQMSDAFVNPRWEESQIEQLAELAEDIRKTLYQFESTSNHAVLNLYRRSASIDNENSSKASVLWNESEGVFLIYFFIFTLQEFGQELLSLVDAMSRIYMVQSARAARPSIFVRVFRYFIPRSQPAAPEPGPVPDPASQKSPRRPGTKRSLTNLINQARGDRAPFPRVQPHAPNTVQTPSMSSLSFTGRLKRMFWALGAKVKEPGILYAIKAGLATALLAAPAFFETTRPLFVEYRGEWALISFFVVISPTIGATNFLSLHRIGGTLLGAAFALGVYSLFPSNPVVLSIAGALFSLPCFWLIVAKPPYATSGRFILLTYNLTCLFCYNSRGEDLKIWTIAYHRVAAVILGVIWAFLVSQLWWPSEARKELMKSLSDLCLNMGWLYNQLVTAYSIPPEALNRAIPADTHELSRTASGLNPLATSQLETSIREFQAMELHLQLQLIHLEGLLAQTQHEPRLKGPFPIAMYRGILRSLQTILDRLHSMRCVTTRADWFTSVRRDFIIPVNRERREMVGNVLLYFSTLSSAFRLKTPLPPYLPPAEKSRQRLVEAIRNLDIVRNRDVQGSRQLLYHAYALSMQSVIHELDYLGRTLQEAFGVIGQTAEDFERLFRALDMAT</sequence>
<organism evidence="9 10">
    <name type="scientific">Sistotremastrum niveocremeum HHB9708</name>
    <dbReference type="NCBI Taxonomy" id="1314777"/>
    <lineage>
        <taxon>Eukaryota</taxon>
        <taxon>Fungi</taxon>
        <taxon>Dikarya</taxon>
        <taxon>Basidiomycota</taxon>
        <taxon>Agaricomycotina</taxon>
        <taxon>Agaricomycetes</taxon>
        <taxon>Sistotremastrales</taxon>
        <taxon>Sistotremastraceae</taxon>
        <taxon>Sertulicium</taxon>
        <taxon>Sertulicium niveocremeum</taxon>
    </lineage>
</organism>
<dbReference type="EMBL" id="KV419395">
    <property type="protein sequence ID" value="KZS98325.1"/>
    <property type="molecule type" value="Genomic_DNA"/>
</dbReference>
<feature type="transmembrane region" description="Helical" evidence="6">
    <location>
        <begin position="618"/>
        <end position="637"/>
    </location>
</feature>
<feature type="domain" description="DUF2421" evidence="7">
    <location>
        <begin position="834"/>
        <end position="951"/>
    </location>
</feature>
<name>A0A165A0N2_9AGAM</name>
<evidence type="ECO:0000313" key="10">
    <source>
        <dbReference type="Proteomes" id="UP000076722"/>
    </source>
</evidence>
<feature type="transmembrane region" description="Helical" evidence="6">
    <location>
        <begin position="675"/>
        <end position="692"/>
    </location>
</feature>
<evidence type="ECO:0000259" key="7">
    <source>
        <dbReference type="Pfam" id="PF10334"/>
    </source>
</evidence>
<keyword evidence="2 6" id="KW-0812">Transmembrane</keyword>
<feature type="transmembrane region" description="Helical" evidence="6">
    <location>
        <begin position="175"/>
        <end position="194"/>
    </location>
</feature>
<feature type="region of interest" description="Disordered" evidence="5">
    <location>
        <begin position="1"/>
        <end position="68"/>
    </location>
</feature>
<gene>
    <name evidence="9" type="ORF">SISNIDRAFT_435379</name>
</gene>
<dbReference type="GO" id="GO:0016020">
    <property type="term" value="C:membrane"/>
    <property type="evidence" value="ECO:0007669"/>
    <property type="project" value="UniProtKB-SubCell"/>
</dbReference>
<evidence type="ECO:0000256" key="5">
    <source>
        <dbReference type="SAM" id="MobiDB-lite"/>
    </source>
</evidence>
<dbReference type="InterPro" id="IPR052430">
    <property type="entry name" value="IVT-Associated"/>
</dbReference>
<evidence type="ECO:0000259" key="8">
    <source>
        <dbReference type="Pfam" id="PF13515"/>
    </source>
</evidence>